<dbReference type="InterPro" id="IPR001544">
    <property type="entry name" value="Aminotrans_IV"/>
</dbReference>
<evidence type="ECO:0000256" key="2">
    <source>
        <dbReference type="ARBA" id="ARBA00003109"/>
    </source>
</evidence>
<gene>
    <name evidence="14" type="ORF">HY30_02370</name>
</gene>
<comment type="cofactor">
    <cofactor evidence="1">
        <name>pyridoxal 5'-phosphate</name>
        <dbReference type="ChEBI" id="CHEBI:597326"/>
    </cofactor>
</comment>
<keyword evidence="9" id="KW-0663">Pyridoxal phosphate</keyword>
<keyword evidence="14" id="KW-0808">Transferase</keyword>
<organism evidence="14 15">
    <name type="scientific">Hyphomonas chukchiensis</name>
    <dbReference type="NCBI Taxonomy" id="1280947"/>
    <lineage>
        <taxon>Bacteria</taxon>
        <taxon>Pseudomonadati</taxon>
        <taxon>Pseudomonadota</taxon>
        <taxon>Alphaproteobacteria</taxon>
        <taxon>Hyphomonadales</taxon>
        <taxon>Hyphomonadaceae</taxon>
        <taxon>Hyphomonas</taxon>
    </lineage>
</organism>
<dbReference type="EC" id="2.6.1.42" evidence="7"/>
<comment type="similarity">
    <text evidence="6">Belongs to the class-IV pyridoxal-phosphate-dependent aminotransferase family.</text>
</comment>
<dbReference type="Proteomes" id="UP000027190">
    <property type="component" value="Unassembled WGS sequence"/>
</dbReference>
<dbReference type="Gene3D" id="3.20.10.10">
    <property type="entry name" value="D-amino Acid Aminotransferase, subunit A, domain 2"/>
    <property type="match status" value="1"/>
</dbReference>
<comment type="pathway">
    <text evidence="3">Amino-acid biosynthesis; L-isoleucine biosynthesis; L-isoleucine from 2-oxobutanoate: step 4/4.</text>
</comment>
<dbReference type="EMBL" id="AWFG01000001">
    <property type="protein sequence ID" value="KCZ61206.1"/>
    <property type="molecule type" value="Genomic_DNA"/>
</dbReference>
<dbReference type="GO" id="GO:0009082">
    <property type="term" value="P:branched-chain amino acid biosynthetic process"/>
    <property type="evidence" value="ECO:0007669"/>
    <property type="project" value="UniProtKB-KW"/>
</dbReference>
<evidence type="ECO:0000256" key="12">
    <source>
        <dbReference type="ARBA" id="ARBA00048798"/>
    </source>
</evidence>
<dbReference type="GO" id="GO:0008652">
    <property type="term" value="P:amino acid biosynthetic process"/>
    <property type="evidence" value="ECO:0007669"/>
    <property type="project" value="UniProtKB-ARBA"/>
</dbReference>
<evidence type="ECO:0000256" key="6">
    <source>
        <dbReference type="ARBA" id="ARBA00009320"/>
    </source>
</evidence>
<accession>A0A062USH3</accession>
<dbReference type="RefSeq" id="WP_241765618.1">
    <property type="nucleotide sequence ID" value="NZ_AWFG01000001.1"/>
</dbReference>
<sequence>MIDDMEDDAHGVHDYVADPRNADVLISVNGEMKRRNEAVVSVFDSGYILGDGVWEGMRVSNGGVAFLPEHFKRLYAGAKTIDMDIGLTKDELTARLMDCLKANGMTDGVHIRLMVTRGIKKTPYQGPRFTIGKATIVIIPEYKTPVPEIVAKGVTLFTVHVRRTGPAEQDQKLNSHSKLNCIMACIQADKAGADEALMLDPQGFVATCNSTHFFIVRDGEVWTSPPEYCLGGITRGNIMRVCREAGIPVFEKRFSLFDVYSADEAFITGTFAGLTPVREVDGRSIDHVGGPVSQRISTLYKQLATNSLTPIS</sequence>
<keyword evidence="14" id="KW-0032">Aminotransferase</keyword>
<keyword evidence="10" id="KW-0100">Branched-chain amino acid biosynthesis</keyword>
<comment type="pathway">
    <text evidence="5">Amino-acid biosynthesis; L-leucine biosynthesis; L-leucine from 3-methyl-2-oxobutanoate: step 4/4.</text>
</comment>
<dbReference type="eggNOG" id="COG0115">
    <property type="taxonomic scope" value="Bacteria"/>
</dbReference>
<comment type="catalytic activity">
    <reaction evidence="11">
        <text>L-valine + 2-oxoglutarate = 3-methyl-2-oxobutanoate + L-glutamate</text>
        <dbReference type="Rhea" id="RHEA:24813"/>
        <dbReference type="ChEBI" id="CHEBI:11851"/>
        <dbReference type="ChEBI" id="CHEBI:16810"/>
        <dbReference type="ChEBI" id="CHEBI:29985"/>
        <dbReference type="ChEBI" id="CHEBI:57762"/>
        <dbReference type="EC" id="2.6.1.42"/>
    </reaction>
</comment>
<comment type="function">
    <text evidence="2">Acts on leucine, isoleucine and valine.</text>
</comment>
<protein>
    <recommendedName>
        <fullName evidence="8">Probable branched-chain-amino-acid aminotransferase</fullName>
        <ecNumber evidence="7">2.6.1.42</ecNumber>
    </recommendedName>
</protein>
<evidence type="ECO:0000256" key="7">
    <source>
        <dbReference type="ARBA" id="ARBA00013053"/>
    </source>
</evidence>
<evidence type="ECO:0000256" key="4">
    <source>
        <dbReference type="ARBA" id="ARBA00004931"/>
    </source>
</evidence>
<evidence type="ECO:0000256" key="8">
    <source>
        <dbReference type="ARBA" id="ARBA00014472"/>
    </source>
</evidence>
<comment type="catalytic activity">
    <reaction evidence="13">
        <text>L-leucine + 2-oxoglutarate = 4-methyl-2-oxopentanoate + L-glutamate</text>
        <dbReference type="Rhea" id="RHEA:18321"/>
        <dbReference type="ChEBI" id="CHEBI:16810"/>
        <dbReference type="ChEBI" id="CHEBI:17865"/>
        <dbReference type="ChEBI" id="CHEBI:29985"/>
        <dbReference type="ChEBI" id="CHEBI:57427"/>
        <dbReference type="EC" id="2.6.1.42"/>
    </reaction>
</comment>
<dbReference type="AlphaFoldDB" id="A0A062USH3"/>
<dbReference type="SUPFAM" id="SSF56752">
    <property type="entry name" value="D-aminoacid aminotransferase-like PLP-dependent enzymes"/>
    <property type="match status" value="1"/>
</dbReference>
<dbReference type="InterPro" id="IPR043132">
    <property type="entry name" value="BCAT-like_C"/>
</dbReference>
<reference evidence="14 15" key="1">
    <citation type="journal article" date="2014" name="Antonie Van Leeuwenhoek">
        <title>Hyphomonas beringensis sp. nov. and Hyphomonas chukchiensis sp. nov., isolated from surface seawater of the Bering Sea and Chukchi Sea.</title>
        <authorList>
            <person name="Li C."/>
            <person name="Lai Q."/>
            <person name="Li G."/>
            <person name="Dong C."/>
            <person name="Wang J."/>
            <person name="Liao Y."/>
            <person name="Shao Z."/>
        </authorList>
    </citation>
    <scope>NUCLEOTIDE SEQUENCE [LARGE SCALE GENOMIC DNA]</scope>
    <source>
        <strain evidence="14 15">BH-BN04-4</strain>
    </source>
</reference>
<dbReference type="Gene3D" id="3.30.470.10">
    <property type="match status" value="1"/>
</dbReference>
<evidence type="ECO:0000256" key="9">
    <source>
        <dbReference type="ARBA" id="ARBA00022898"/>
    </source>
</evidence>
<evidence type="ECO:0000313" key="15">
    <source>
        <dbReference type="Proteomes" id="UP000027190"/>
    </source>
</evidence>
<dbReference type="InterPro" id="IPR036038">
    <property type="entry name" value="Aminotransferase-like"/>
</dbReference>
<evidence type="ECO:0000256" key="11">
    <source>
        <dbReference type="ARBA" id="ARBA00048212"/>
    </source>
</evidence>
<dbReference type="FunFam" id="3.20.10.10:FF:000002">
    <property type="entry name" value="D-alanine aminotransferase"/>
    <property type="match status" value="1"/>
</dbReference>
<dbReference type="STRING" id="1280947.HY30_02370"/>
<dbReference type="InterPro" id="IPR050571">
    <property type="entry name" value="Class-IV_PLP-Dep_Aminotrnsfr"/>
</dbReference>
<dbReference type="GO" id="GO:0004084">
    <property type="term" value="F:branched-chain-amino-acid transaminase activity"/>
    <property type="evidence" value="ECO:0007669"/>
    <property type="project" value="UniProtKB-EC"/>
</dbReference>
<keyword evidence="10" id="KW-0028">Amino-acid biosynthesis</keyword>
<evidence type="ECO:0000256" key="1">
    <source>
        <dbReference type="ARBA" id="ARBA00001933"/>
    </source>
</evidence>
<name>A0A062USH3_9PROT</name>
<proteinExistence type="inferred from homology"/>
<dbReference type="PANTHER" id="PTHR42743:SF11">
    <property type="entry name" value="AMINODEOXYCHORISMATE LYASE"/>
    <property type="match status" value="1"/>
</dbReference>
<evidence type="ECO:0000256" key="3">
    <source>
        <dbReference type="ARBA" id="ARBA00004824"/>
    </source>
</evidence>
<evidence type="ECO:0000256" key="13">
    <source>
        <dbReference type="ARBA" id="ARBA00049229"/>
    </source>
</evidence>
<dbReference type="Pfam" id="PF01063">
    <property type="entry name" value="Aminotran_4"/>
    <property type="match status" value="1"/>
</dbReference>
<comment type="pathway">
    <text evidence="4">Amino-acid biosynthesis; L-valine biosynthesis; L-valine from pyruvate: step 4/4.</text>
</comment>
<evidence type="ECO:0000256" key="5">
    <source>
        <dbReference type="ARBA" id="ARBA00005072"/>
    </source>
</evidence>
<dbReference type="PANTHER" id="PTHR42743">
    <property type="entry name" value="AMINO-ACID AMINOTRANSFERASE"/>
    <property type="match status" value="1"/>
</dbReference>
<evidence type="ECO:0000313" key="14">
    <source>
        <dbReference type="EMBL" id="KCZ61206.1"/>
    </source>
</evidence>
<evidence type="ECO:0000256" key="10">
    <source>
        <dbReference type="ARBA" id="ARBA00023304"/>
    </source>
</evidence>
<comment type="catalytic activity">
    <reaction evidence="12">
        <text>L-isoleucine + 2-oxoglutarate = (S)-3-methyl-2-oxopentanoate + L-glutamate</text>
        <dbReference type="Rhea" id="RHEA:24801"/>
        <dbReference type="ChEBI" id="CHEBI:16810"/>
        <dbReference type="ChEBI" id="CHEBI:29985"/>
        <dbReference type="ChEBI" id="CHEBI:35146"/>
        <dbReference type="ChEBI" id="CHEBI:58045"/>
        <dbReference type="EC" id="2.6.1.42"/>
    </reaction>
</comment>
<keyword evidence="15" id="KW-1185">Reference proteome</keyword>
<dbReference type="PATRIC" id="fig|1280947.3.peg.469"/>
<comment type="caution">
    <text evidence="14">The sequence shown here is derived from an EMBL/GenBank/DDBJ whole genome shotgun (WGS) entry which is preliminary data.</text>
</comment>
<dbReference type="InterPro" id="IPR043131">
    <property type="entry name" value="BCAT-like_N"/>
</dbReference>